<organism evidence="1 2">
    <name type="scientific">Hassallia byssoidea VB512170</name>
    <dbReference type="NCBI Taxonomy" id="1304833"/>
    <lineage>
        <taxon>Bacteria</taxon>
        <taxon>Bacillati</taxon>
        <taxon>Cyanobacteriota</taxon>
        <taxon>Cyanophyceae</taxon>
        <taxon>Nostocales</taxon>
        <taxon>Tolypothrichaceae</taxon>
        <taxon>Hassallia</taxon>
    </lineage>
</organism>
<keyword evidence="2" id="KW-1185">Reference proteome</keyword>
<protein>
    <submittedName>
        <fullName evidence="1">Uncharacterized protein</fullName>
    </submittedName>
</protein>
<evidence type="ECO:0000313" key="1">
    <source>
        <dbReference type="EMBL" id="NEU74336.1"/>
    </source>
</evidence>
<proteinExistence type="predicted"/>
<dbReference type="EMBL" id="JTCM02000039">
    <property type="protein sequence ID" value="NEU74336.1"/>
    <property type="molecule type" value="Genomic_DNA"/>
</dbReference>
<gene>
    <name evidence="1" type="ORF">PI95_017665</name>
</gene>
<accession>A0A846HAG2</accession>
<dbReference type="RefSeq" id="WP_039752863.1">
    <property type="nucleotide sequence ID" value="NZ_JTCM02000039.1"/>
</dbReference>
<dbReference type="AlphaFoldDB" id="A0A846HAG2"/>
<evidence type="ECO:0000313" key="2">
    <source>
        <dbReference type="Proteomes" id="UP000031549"/>
    </source>
</evidence>
<dbReference type="Proteomes" id="UP000031549">
    <property type="component" value="Unassembled WGS sequence"/>
</dbReference>
<reference evidence="1 2" key="1">
    <citation type="journal article" date="2015" name="Genome Announc.">
        <title>Draft Genome Sequence of Cyanobacterium Hassallia byssoidea Strain VB512170, Isolated from Monuments in India.</title>
        <authorList>
            <person name="Singh D."/>
            <person name="Chandrababunaidu M.M."/>
            <person name="Panda A."/>
            <person name="Sen D."/>
            <person name="Bhattacharyya S."/>
            <person name="Adhikary S.P."/>
            <person name="Tripathy S."/>
        </authorList>
    </citation>
    <scope>NUCLEOTIDE SEQUENCE [LARGE SCALE GENOMIC DNA]</scope>
    <source>
        <strain evidence="1 2">VB512170</strain>
    </source>
</reference>
<name>A0A846HAG2_9CYAN</name>
<sequence length="128" mass="15100">MNRRSLLKLSFLTTVSWFFFESSVKACVSNRVLAQLHQKLLNLPQLKNFQVIGERYLKLYPEETQLKHLIAGFSELVVIAGDSQLENDWYRWLHFKIKQDFKHRQTVQIDGWIFSKTEAQLCALATRL</sequence>
<comment type="caution">
    <text evidence="1">The sequence shown here is derived from an EMBL/GenBank/DDBJ whole genome shotgun (WGS) entry which is preliminary data.</text>
</comment>